<feature type="signal peptide" evidence="1">
    <location>
        <begin position="1"/>
        <end position="27"/>
    </location>
</feature>
<dbReference type="AlphaFoldDB" id="A0A158ACT1"/>
<evidence type="ECO:0000313" key="3">
    <source>
        <dbReference type="Proteomes" id="UP000054624"/>
    </source>
</evidence>
<dbReference type="RefSeq" id="WP_157696092.1">
    <property type="nucleotide sequence ID" value="NZ_FCOI02000005.1"/>
</dbReference>
<dbReference type="Proteomes" id="UP000054624">
    <property type="component" value="Unassembled WGS sequence"/>
</dbReference>
<evidence type="ECO:0008006" key="4">
    <source>
        <dbReference type="Google" id="ProtNLM"/>
    </source>
</evidence>
<dbReference type="OrthoDB" id="9035685at2"/>
<gene>
    <name evidence="2" type="ORF">AWB76_02181</name>
</gene>
<proteinExistence type="predicted"/>
<keyword evidence="1" id="KW-0732">Signal</keyword>
<keyword evidence="3" id="KW-1185">Reference proteome</keyword>
<dbReference type="EMBL" id="FCOI02000005">
    <property type="protein sequence ID" value="SAK55515.1"/>
    <property type="molecule type" value="Genomic_DNA"/>
</dbReference>
<accession>A0A158ACT1</accession>
<evidence type="ECO:0000313" key="2">
    <source>
        <dbReference type="EMBL" id="SAK55515.1"/>
    </source>
</evidence>
<name>A0A158ACT1_9BURK</name>
<organism evidence="2 3">
    <name type="scientific">Caballeronia temeraria</name>
    <dbReference type="NCBI Taxonomy" id="1777137"/>
    <lineage>
        <taxon>Bacteria</taxon>
        <taxon>Pseudomonadati</taxon>
        <taxon>Pseudomonadota</taxon>
        <taxon>Betaproteobacteria</taxon>
        <taxon>Burkholderiales</taxon>
        <taxon>Burkholderiaceae</taxon>
        <taxon>Caballeronia</taxon>
    </lineage>
</organism>
<evidence type="ECO:0000256" key="1">
    <source>
        <dbReference type="SAM" id="SignalP"/>
    </source>
</evidence>
<reference evidence="3" key="1">
    <citation type="submission" date="2016-01" db="EMBL/GenBank/DDBJ databases">
        <authorList>
            <person name="Peeters Charlotte."/>
        </authorList>
    </citation>
    <scope>NUCLEOTIDE SEQUENCE [LARGE SCALE GENOMIC DNA]</scope>
</reference>
<feature type="chain" id="PRO_5007620560" description="Lipoprotein" evidence="1">
    <location>
        <begin position="28"/>
        <end position="287"/>
    </location>
</feature>
<dbReference type="PROSITE" id="PS51257">
    <property type="entry name" value="PROKAR_LIPOPROTEIN"/>
    <property type="match status" value="1"/>
</dbReference>
<protein>
    <recommendedName>
        <fullName evidence="4">Lipoprotein</fullName>
    </recommendedName>
</protein>
<sequence length="287" mass="30627">MKRTRRNLSLRLAISAAAMAFALSACHDKNPDRPAPETPAQKAAALAQRKKDLLDSVSGVWKPLEGDGLLTVYASAGKAQMADGDDPLPVGLGDVDPDNQTVVIKINWATRDELRTLALHDPTEGSAPATLQVTDGNGNQTEYTFVRKVSNDDLNRISRLGASPVKATTDANAAPQAQLAAATNRGVVDMWLGGIDMNLRSCPGSTCAAVLIVPKDSKLSVDTSTMRYVTETSGNNTPWVRVTYEGAYCTADEQDSQTGCAPSHGTEAPVTGWMNYTRLMATPRPQQ</sequence>